<dbReference type="Proteomes" id="UP000276953">
    <property type="component" value="Plasmid unnamed"/>
</dbReference>
<evidence type="ECO:0000313" key="2">
    <source>
        <dbReference type="Proteomes" id="UP000276953"/>
    </source>
</evidence>
<protein>
    <submittedName>
        <fullName evidence="1">Uncharacterized protein</fullName>
    </submittedName>
</protein>
<dbReference type="EMBL" id="RYFC01000002">
    <property type="protein sequence ID" value="RTZ48562.1"/>
    <property type="molecule type" value="Genomic_DNA"/>
</dbReference>
<evidence type="ECO:0000313" key="1">
    <source>
        <dbReference type="EMBL" id="RTZ48562.1"/>
    </source>
</evidence>
<accession>A0A3S0VIS4</accession>
<keyword evidence="1" id="KW-0614">Plasmid</keyword>
<organism evidence="1 2">
    <name type="scientific">Chryseobacterium arthrosphaerae</name>
    <dbReference type="NCBI Taxonomy" id="651561"/>
    <lineage>
        <taxon>Bacteria</taxon>
        <taxon>Pseudomonadati</taxon>
        <taxon>Bacteroidota</taxon>
        <taxon>Flavobacteriia</taxon>
        <taxon>Flavobacteriales</taxon>
        <taxon>Weeksellaceae</taxon>
        <taxon>Chryseobacterium group</taxon>
        <taxon>Chryseobacterium</taxon>
    </lineage>
</organism>
<sequence>MIILPQNAKTENKQYIAGLSRRGRPSAFLKKYYFYDSRHKSFCSIDFDGFDKNLMIDGGY</sequence>
<dbReference type="AlphaFoldDB" id="A0A3S0VIS4"/>
<gene>
    <name evidence="1" type="ORF">EJ377_13870</name>
</gene>
<name>A0A3S0VIS4_9FLAO</name>
<reference evidence="1 2" key="1">
    <citation type="submission" date="2018-12" db="EMBL/GenBank/DDBJ databases">
        <title>Draft Genome Sequence of Chryseobacterium arthrosphaerae strain ED882-96 Isolated from the Blood of a Patient with Liver Cirrhosis in Taiwan.</title>
        <authorList>
            <person name="Lin J.-N."/>
            <person name="Lai C.-H."/>
            <person name="Yang C.-H."/>
            <person name="Huang Y.-H."/>
        </authorList>
    </citation>
    <scope>NUCLEOTIDE SEQUENCE [LARGE SCALE GENOMIC DNA]</scope>
    <source>
        <strain evidence="1 2">ED882-96</strain>
        <plasmid evidence="1 2">unnamed</plasmid>
    </source>
</reference>
<geneLocation type="plasmid" evidence="1">
    <name>unnamed</name>
</geneLocation>
<proteinExistence type="predicted"/>
<comment type="caution">
    <text evidence="1">The sequence shown here is derived from an EMBL/GenBank/DDBJ whole genome shotgun (WGS) entry which is preliminary data.</text>
</comment>